<evidence type="ECO:0008006" key="3">
    <source>
        <dbReference type="Google" id="ProtNLM"/>
    </source>
</evidence>
<reference evidence="1 2" key="1">
    <citation type="submission" date="2023-08" db="EMBL/GenBank/DDBJ databases">
        <title>Implementing the SeqCode for naming new Mesorhizobium species isolated from Vachellia karroo root nodules.</title>
        <authorList>
            <person name="Van Lill M."/>
        </authorList>
    </citation>
    <scope>NUCLEOTIDE SEQUENCE [LARGE SCALE GENOMIC DNA]</scope>
    <source>
        <strain evidence="1 2">VK23A</strain>
    </source>
</reference>
<evidence type="ECO:0000313" key="1">
    <source>
        <dbReference type="EMBL" id="MDX8471224.1"/>
    </source>
</evidence>
<dbReference type="EMBL" id="JAVIIZ010000001">
    <property type="protein sequence ID" value="MDX8471224.1"/>
    <property type="molecule type" value="Genomic_DNA"/>
</dbReference>
<comment type="caution">
    <text evidence="1">The sequence shown here is derived from an EMBL/GenBank/DDBJ whole genome shotgun (WGS) entry which is preliminary data.</text>
</comment>
<gene>
    <name evidence="1" type="ORF">RFM27_03975</name>
</gene>
<evidence type="ECO:0000313" key="2">
    <source>
        <dbReference type="Proteomes" id="UP001271780"/>
    </source>
</evidence>
<protein>
    <recommendedName>
        <fullName evidence="3">DUF1508 domain-containing protein</fullName>
    </recommendedName>
</protein>
<accession>A0ABU4X8V3</accession>
<sequence length="59" mass="6682">MNTQSWRTSVEIEELENRHYVRVIEDGTVSIKGFSSQADAKTFANSERVRLGLGTPLKK</sequence>
<keyword evidence="2" id="KW-1185">Reference proteome</keyword>
<proteinExistence type="predicted"/>
<name>A0ABU4X8V3_9HYPH</name>
<dbReference type="RefSeq" id="WP_320265532.1">
    <property type="nucleotide sequence ID" value="NZ_JAVIIX010000001.1"/>
</dbReference>
<dbReference type="Proteomes" id="UP001271780">
    <property type="component" value="Unassembled WGS sequence"/>
</dbReference>
<organism evidence="1 2">
    <name type="scientific">Mesorhizobium dulcispinae</name>
    <dbReference type="NCBI Taxonomy" id="3072316"/>
    <lineage>
        <taxon>Bacteria</taxon>
        <taxon>Pseudomonadati</taxon>
        <taxon>Pseudomonadota</taxon>
        <taxon>Alphaproteobacteria</taxon>
        <taxon>Hyphomicrobiales</taxon>
        <taxon>Phyllobacteriaceae</taxon>
        <taxon>Mesorhizobium</taxon>
    </lineage>
</organism>